<gene>
    <name evidence="7" type="ORF">SAPINGB_P003752</name>
</gene>
<dbReference type="RefSeq" id="XP_031854359.1">
    <property type="nucleotide sequence ID" value="XM_031998468.1"/>
</dbReference>
<keyword evidence="8" id="KW-1185">Reference proteome</keyword>
<organism evidence="7 8">
    <name type="scientific">Magnusiomyces paraingens</name>
    <dbReference type="NCBI Taxonomy" id="2606893"/>
    <lineage>
        <taxon>Eukaryota</taxon>
        <taxon>Fungi</taxon>
        <taxon>Dikarya</taxon>
        <taxon>Ascomycota</taxon>
        <taxon>Saccharomycotina</taxon>
        <taxon>Dipodascomycetes</taxon>
        <taxon>Dipodascales</taxon>
        <taxon>Dipodascaceae</taxon>
        <taxon>Magnusiomyces</taxon>
    </lineage>
</organism>
<keyword evidence="6" id="KW-1133">Transmembrane helix</keyword>
<evidence type="ECO:0000256" key="1">
    <source>
        <dbReference type="ARBA" id="ARBA00013260"/>
    </source>
</evidence>
<feature type="transmembrane region" description="Helical" evidence="6">
    <location>
        <begin position="17"/>
        <end position="39"/>
    </location>
</feature>
<sequence length="264" mass="28015">MTANRILAADLLSSPTILGTLAITGLTGFLLGLWTAPALRSDLKRTTKIAGRRRKPKRRHHHSKSEAASSISSSTSKSGDKQASGSAAAGSTGDINVDSKSADSFSDNDEEGETGDEDEDDLSAEEDDEEEEEEGPDAPPDAFAYSSEECKMVLVVRTDLGMTKGKIAAQCAHAAVACYKSIQRTNPLILARWERLGQAKITLKANSEEELLTLQAMAISLDVTAKTVRDAGRTQIAAGSMTVLGLGPAPKSTIDQITKDLKLL</sequence>
<feature type="compositionally biased region" description="Basic residues" evidence="5">
    <location>
        <begin position="46"/>
        <end position="63"/>
    </location>
</feature>
<dbReference type="PANTHER" id="PTHR12649:SF11">
    <property type="entry name" value="PEPTIDYL-TRNA HYDROLASE 2, MITOCHONDRIAL"/>
    <property type="match status" value="1"/>
</dbReference>
<comment type="catalytic activity">
    <reaction evidence="4">
        <text>an N-acyl-L-alpha-aminoacyl-tRNA + H2O = an N-acyl-L-amino acid + a tRNA + H(+)</text>
        <dbReference type="Rhea" id="RHEA:54448"/>
        <dbReference type="Rhea" id="RHEA-COMP:10123"/>
        <dbReference type="Rhea" id="RHEA-COMP:13883"/>
        <dbReference type="ChEBI" id="CHEBI:15377"/>
        <dbReference type="ChEBI" id="CHEBI:15378"/>
        <dbReference type="ChEBI" id="CHEBI:59874"/>
        <dbReference type="ChEBI" id="CHEBI:78442"/>
        <dbReference type="ChEBI" id="CHEBI:138191"/>
        <dbReference type="EC" id="3.1.1.29"/>
    </reaction>
</comment>
<evidence type="ECO:0000313" key="7">
    <source>
        <dbReference type="EMBL" id="VVT53793.1"/>
    </source>
</evidence>
<accession>A0A5E8BR23</accession>
<dbReference type="Proteomes" id="UP000398389">
    <property type="component" value="Unassembled WGS sequence"/>
</dbReference>
<name>A0A5E8BR23_9ASCO</name>
<evidence type="ECO:0000256" key="5">
    <source>
        <dbReference type="SAM" id="MobiDB-lite"/>
    </source>
</evidence>
<dbReference type="GO" id="GO:0004045">
    <property type="term" value="F:peptidyl-tRNA hydrolase activity"/>
    <property type="evidence" value="ECO:0007669"/>
    <property type="project" value="UniProtKB-EC"/>
</dbReference>
<keyword evidence="2" id="KW-0378">Hydrolase</keyword>
<dbReference type="GO" id="GO:0005829">
    <property type="term" value="C:cytosol"/>
    <property type="evidence" value="ECO:0007669"/>
    <property type="project" value="TreeGrafter"/>
</dbReference>
<dbReference type="EMBL" id="CABVLU010000003">
    <property type="protein sequence ID" value="VVT53793.1"/>
    <property type="molecule type" value="Genomic_DNA"/>
</dbReference>
<keyword evidence="6" id="KW-0812">Transmembrane</keyword>
<evidence type="ECO:0000256" key="4">
    <source>
        <dbReference type="ARBA" id="ARBA00048707"/>
    </source>
</evidence>
<dbReference type="EC" id="3.1.1.29" evidence="1"/>
<feature type="region of interest" description="Disordered" evidence="5">
    <location>
        <begin position="45"/>
        <end position="144"/>
    </location>
</feature>
<dbReference type="CDD" id="cd02430">
    <property type="entry name" value="PTH2"/>
    <property type="match status" value="1"/>
</dbReference>
<dbReference type="InterPro" id="IPR002833">
    <property type="entry name" value="PTH2"/>
</dbReference>
<dbReference type="OrthoDB" id="1733656at2759"/>
<dbReference type="FunFam" id="3.40.1490.10:FF:000001">
    <property type="entry name" value="Peptidyl-tRNA hydrolase 2"/>
    <property type="match status" value="1"/>
</dbReference>
<dbReference type="NCBIfam" id="TIGR00283">
    <property type="entry name" value="arch_pth2"/>
    <property type="match status" value="1"/>
</dbReference>
<dbReference type="PANTHER" id="PTHR12649">
    <property type="entry name" value="PEPTIDYL-TRNA HYDROLASE 2"/>
    <property type="match status" value="1"/>
</dbReference>
<dbReference type="GeneID" id="43582568"/>
<evidence type="ECO:0000256" key="2">
    <source>
        <dbReference type="ARBA" id="ARBA00022801"/>
    </source>
</evidence>
<evidence type="ECO:0000313" key="8">
    <source>
        <dbReference type="Proteomes" id="UP000398389"/>
    </source>
</evidence>
<reference evidence="7 8" key="1">
    <citation type="submission" date="2019-09" db="EMBL/GenBank/DDBJ databases">
        <authorList>
            <person name="Brejova B."/>
        </authorList>
    </citation>
    <scope>NUCLEOTIDE SEQUENCE [LARGE SCALE GENOMIC DNA]</scope>
</reference>
<dbReference type="InterPro" id="IPR023476">
    <property type="entry name" value="Pep_tRNA_hydro_II_dom_sf"/>
</dbReference>
<proteinExistence type="inferred from homology"/>
<dbReference type="SUPFAM" id="SSF102462">
    <property type="entry name" value="Peptidyl-tRNA hydrolase II"/>
    <property type="match status" value="1"/>
</dbReference>
<dbReference type="NCBIfam" id="NF003314">
    <property type="entry name" value="PRK04322.1"/>
    <property type="match status" value="1"/>
</dbReference>
<comment type="similarity">
    <text evidence="3">Belongs to the PTH2 family.</text>
</comment>
<keyword evidence="6" id="KW-0472">Membrane</keyword>
<protein>
    <recommendedName>
        <fullName evidence="1">peptidyl-tRNA hydrolase</fullName>
        <ecNumber evidence="1">3.1.1.29</ecNumber>
    </recommendedName>
</protein>
<feature type="compositionally biased region" description="Acidic residues" evidence="5">
    <location>
        <begin position="106"/>
        <end position="136"/>
    </location>
</feature>
<dbReference type="Gene3D" id="3.40.1490.10">
    <property type="entry name" value="Bit1"/>
    <property type="match status" value="1"/>
</dbReference>
<evidence type="ECO:0000256" key="3">
    <source>
        <dbReference type="ARBA" id="ARBA00038050"/>
    </source>
</evidence>
<dbReference type="Pfam" id="PF01981">
    <property type="entry name" value="PTH2"/>
    <property type="match status" value="1"/>
</dbReference>
<feature type="compositionally biased region" description="Low complexity" evidence="5">
    <location>
        <begin position="66"/>
        <end position="94"/>
    </location>
</feature>
<evidence type="ECO:0000256" key="6">
    <source>
        <dbReference type="SAM" id="Phobius"/>
    </source>
</evidence>
<dbReference type="AlphaFoldDB" id="A0A5E8BR23"/>